<reference evidence="2" key="1">
    <citation type="journal article" date="2020" name="Stud. Mycol.">
        <title>101 Dothideomycetes genomes: a test case for predicting lifestyles and emergence of pathogens.</title>
        <authorList>
            <person name="Haridas S."/>
            <person name="Albert R."/>
            <person name="Binder M."/>
            <person name="Bloem J."/>
            <person name="Labutti K."/>
            <person name="Salamov A."/>
            <person name="Andreopoulos B."/>
            <person name="Baker S."/>
            <person name="Barry K."/>
            <person name="Bills G."/>
            <person name="Bluhm B."/>
            <person name="Cannon C."/>
            <person name="Castanera R."/>
            <person name="Culley D."/>
            <person name="Daum C."/>
            <person name="Ezra D."/>
            <person name="Gonzalez J."/>
            <person name="Henrissat B."/>
            <person name="Kuo A."/>
            <person name="Liang C."/>
            <person name="Lipzen A."/>
            <person name="Lutzoni F."/>
            <person name="Magnuson J."/>
            <person name="Mondo S."/>
            <person name="Nolan M."/>
            <person name="Ohm R."/>
            <person name="Pangilinan J."/>
            <person name="Park H.-J."/>
            <person name="Ramirez L."/>
            <person name="Alfaro M."/>
            <person name="Sun H."/>
            <person name="Tritt A."/>
            <person name="Yoshinaga Y."/>
            <person name="Zwiers L.-H."/>
            <person name="Turgeon B."/>
            <person name="Goodwin S."/>
            <person name="Spatafora J."/>
            <person name="Crous P."/>
            <person name="Grigoriev I."/>
        </authorList>
    </citation>
    <scope>NUCLEOTIDE SEQUENCE</scope>
    <source>
        <strain evidence="2">Tuck. ex Michener</strain>
    </source>
</reference>
<feature type="domain" description="Heterokaryon incompatibility" evidence="1">
    <location>
        <begin position="25"/>
        <end position="112"/>
    </location>
</feature>
<protein>
    <submittedName>
        <fullName evidence="2">HET-domain-containing protein</fullName>
    </submittedName>
</protein>
<dbReference type="OrthoDB" id="674604at2759"/>
<dbReference type="InterPro" id="IPR010730">
    <property type="entry name" value="HET"/>
</dbReference>
<dbReference type="Proteomes" id="UP000800092">
    <property type="component" value="Unassembled WGS sequence"/>
</dbReference>
<dbReference type="Pfam" id="PF06985">
    <property type="entry name" value="HET"/>
    <property type="match status" value="1"/>
</dbReference>
<dbReference type="PANTHER" id="PTHR10622">
    <property type="entry name" value="HET DOMAIN-CONTAINING PROTEIN"/>
    <property type="match status" value="1"/>
</dbReference>
<organism evidence="2 3">
    <name type="scientific">Viridothelium virens</name>
    <name type="common">Speckled blister lichen</name>
    <name type="synonym">Trypethelium virens</name>
    <dbReference type="NCBI Taxonomy" id="1048519"/>
    <lineage>
        <taxon>Eukaryota</taxon>
        <taxon>Fungi</taxon>
        <taxon>Dikarya</taxon>
        <taxon>Ascomycota</taxon>
        <taxon>Pezizomycotina</taxon>
        <taxon>Dothideomycetes</taxon>
        <taxon>Dothideomycetes incertae sedis</taxon>
        <taxon>Trypetheliales</taxon>
        <taxon>Trypetheliaceae</taxon>
        <taxon>Viridothelium</taxon>
    </lineage>
</organism>
<keyword evidence="3" id="KW-1185">Reference proteome</keyword>
<evidence type="ECO:0000259" key="1">
    <source>
        <dbReference type="Pfam" id="PF06985"/>
    </source>
</evidence>
<evidence type="ECO:0000313" key="2">
    <source>
        <dbReference type="EMBL" id="KAF2233361.1"/>
    </source>
</evidence>
<proteinExistence type="predicted"/>
<dbReference type="PANTHER" id="PTHR10622:SF10">
    <property type="entry name" value="HET DOMAIN-CONTAINING PROTEIN"/>
    <property type="match status" value="1"/>
</dbReference>
<accession>A0A6A6H681</accession>
<dbReference type="AlphaFoldDB" id="A0A6A6H681"/>
<name>A0A6A6H681_VIRVR</name>
<evidence type="ECO:0000313" key="3">
    <source>
        <dbReference type="Proteomes" id="UP000800092"/>
    </source>
</evidence>
<feature type="non-terminal residue" evidence="2">
    <location>
        <position position="240"/>
    </location>
</feature>
<dbReference type="EMBL" id="ML991807">
    <property type="protein sequence ID" value="KAF2233361.1"/>
    <property type="molecule type" value="Genomic_DNA"/>
</dbReference>
<gene>
    <name evidence="2" type="ORF">EV356DRAFT_429020</name>
</gene>
<sequence length="240" mass="28300">MRLLQRREGHLHLTEDLRDNEIPPYAVLSHTWGDPKDEVNFKDMVEGTGRHKAGYEKIVFCGKQAARDDLQHFWVDICCINKSSSAELQEAIISMFRWYERATKCYVYLADVSTPYQYNQWAWEQAFRGSRWFTRGWTLQELLAPQAVEFFSREGRSLGDKENLENLVQEITRIDVRALRGIPISHFKTNERFLWAKIRHTTRGEDEAYSLLGIFGITMPIMYGEGRERAMNRLRHEIHK</sequence>